<dbReference type="InterPro" id="IPR051715">
    <property type="entry name" value="Intimin-Invasin_domain"/>
</dbReference>
<feature type="domain" description="Big-1" evidence="3">
    <location>
        <begin position="650"/>
        <end position="742"/>
    </location>
</feature>
<dbReference type="Gene3D" id="2.40.160.160">
    <property type="entry name" value="Inverse autotransporter, beta-domain"/>
    <property type="match status" value="1"/>
</dbReference>
<keyword evidence="5" id="KW-1185">Reference proteome</keyword>
<feature type="domain" description="Big-1" evidence="3">
    <location>
        <begin position="543"/>
        <end position="642"/>
    </location>
</feature>
<dbReference type="InterPro" id="IPR003344">
    <property type="entry name" value="Big_1_dom"/>
</dbReference>
<feature type="domain" description="Big-1" evidence="3">
    <location>
        <begin position="750"/>
        <end position="841"/>
    </location>
</feature>
<proteinExistence type="inferred from homology"/>
<evidence type="ECO:0000256" key="1">
    <source>
        <dbReference type="ARBA" id="ARBA00010116"/>
    </source>
</evidence>
<dbReference type="RefSeq" id="WP_285150804.1">
    <property type="nucleotide sequence ID" value="NZ_JASSOM010000070.1"/>
</dbReference>
<accession>A0AAP4LC52</accession>
<gene>
    <name evidence="4" type="ORF">QQF32_18975</name>
</gene>
<dbReference type="InterPro" id="IPR008964">
    <property type="entry name" value="Invasin/intimin_cell_adhesion"/>
</dbReference>
<name>A0AAP4LC52_9ENTR</name>
<dbReference type="Pfam" id="PF02369">
    <property type="entry name" value="Big_1"/>
    <property type="match status" value="8"/>
</dbReference>
<dbReference type="SMART" id="SM00634">
    <property type="entry name" value="BID_1"/>
    <property type="match status" value="8"/>
</dbReference>
<protein>
    <submittedName>
        <fullName evidence="4">Ig-like domain-containing protein</fullName>
    </submittedName>
</protein>
<dbReference type="PANTHER" id="PTHR39576">
    <property type="entry name" value="ATTACHING AND EFFACING PROTEIN HOMOLOG-RELATED-RELATED"/>
    <property type="match status" value="1"/>
</dbReference>
<dbReference type="GO" id="GO:0007155">
    <property type="term" value="P:cell adhesion"/>
    <property type="evidence" value="ECO:0007669"/>
    <property type="project" value="InterPro"/>
</dbReference>
<evidence type="ECO:0000313" key="5">
    <source>
        <dbReference type="Proteomes" id="UP001223214"/>
    </source>
</evidence>
<sequence length="1340" mass="142105">MYKKRIPPTPAGYIRQWLIWTQIALQIIFPFFTVFPASAGEVKDDGQEYASLSDNINQVASTLAANNLQQSLSQAKGNLVSGVTSSASSSAQAWLSQFGTAKVQLNVDQDGNWDQSSLDLLVPLYDDKKSMLFSQFGLRKPDDRLTTNLGMGVRTFYLDNWMLGGNAFFDDDMTGKNRRVGFGAEAWTNFLKLSANGYLGTTQWHSSRDFDDYNEKPADGFDIRAEAYLPALPQLGAKVIYEKYYGDKVALFDKDDLQKNPSAVTIGVNYTPVPLITVGTNYRRGQDDMNDMQFQVDMRFDFGHDWRYQLSPDNVALQRSLAGSRYDVVERNNQIVMQYQKKETQGVTTLLMTALTDYSPADGLAQNTLQVQALDAKGDKVKGAPVAWSASGNAKLDRTAGSTDAEGMMTINISDAQNEIVNVTATSGSASTTLPSHFNEVKAAKLVLTVDKNGSFANGQATDDATVRVSDINNHPVANTKVAWALEAPAKLAESQAVTDAEGLAHVKATSLVPGESVLSVSSGDLSDQKTLQFVVNAEQAKITDFSVTVDNSPANGKTQNSALITVKDPSGNPVKDQPVTVKADKSTVAFGAPAKARAATPGQTDDKGELRVSFSDTVAESVQLTATLSNGDSKQTQATFVADSESATLHDLKVTKDGALANGTDADHAEVTVLDGQGNPLANQLITWSATPQGTTFLPARTSTTDSAGKAQIGYTSKIAQTIQLTATLANGEKASTASLFVPDANSEQIKTYTVTGGAVANGTATNSATVIVTDSFNNPVTSEKVTWTLSGTAVGSEPESTTDAAGKASITLTDTKAETVGVKVALKNGATETQDSVFVADSEHALITSLQVTKDGSPADNKTPDTAKIVVMDSHNNPVKDAVVTWTFDSASVTAPATSKTNKDGEASVDYTDAIAESVNLTASLANGEHKSVASQFVADVASAKVTLAMLKDNQLADGQKADVVKAVVTDALGHTLANQTLTWSTSTTTASVEPTSQTNITGESQVTVTDTVGEAVNITATLANQATASQTVSFTSHSVTAIQQYRSPQRADGSGQIYFTATVTNEKGAPVKDSPVTFTTTGHGVLSATTVNTDGNGEAEVTETDVTPEVVTVTAKSADYALDAGKSTTGEFTQDQITALTANGKSFAPDAGFPKTGFLSGSFTLEIGGTTANNANYTYTSDNSWLRPDSTPGKYVMASPPTVDMKTVTLTATPKSGQGQPLTYVVHLDHWFTNIARSSKDPTVADQDCVNKGMTIPGYKLLSDVPPSSMGVRAVGSLWGEWGDLSTYSNWSTASTAQSMWAAEDGVHDTRIFVHWRDGYVNENIPSDNMDEVCLAF</sequence>
<dbReference type="Gene3D" id="3.10.100.10">
    <property type="entry name" value="Mannose-Binding Protein A, subunit A"/>
    <property type="match status" value="1"/>
</dbReference>
<dbReference type="InterPro" id="IPR038177">
    <property type="entry name" value="IAT_beta_sf"/>
</dbReference>
<dbReference type="InterPro" id="IPR003535">
    <property type="entry name" value="Intimin/invasin_bac"/>
</dbReference>
<dbReference type="EMBL" id="JASSOM010000070">
    <property type="protein sequence ID" value="MDK9365282.1"/>
    <property type="molecule type" value="Genomic_DNA"/>
</dbReference>
<dbReference type="Pfam" id="PF11924">
    <property type="entry name" value="IAT_beta"/>
    <property type="match status" value="1"/>
</dbReference>
<feature type="domain" description="Big-1" evidence="3">
    <location>
        <begin position="445"/>
        <end position="535"/>
    </location>
</feature>
<evidence type="ECO:0000259" key="3">
    <source>
        <dbReference type="PROSITE" id="PS51127"/>
    </source>
</evidence>
<dbReference type="PANTHER" id="PTHR39576:SF2">
    <property type="entry name" value="ATTACHING AND EFFACING PROTEIN HOMOLOG-RELATED"/>
    <property type="match status" value="1"/>
</dbReference>
<dbReference type="FunFam" id="2.40.160.160:FF:000001">
    <property type="entry name" value="Intimin-like inverse autotransporter SinH"/>
    <property type="match status" value="1"/>
</dbReference>
<feature type="compositionally biased region" description="Polar residues" evidence="2">
    <location>
        <begin position="553"/>
        <end position="564"/>
    </location>
</feature>
<dbReference type="PRINTS" id="PR01369">
    <property type="entry name" value="INTIMIN"/>
</dbReference>
<dbReference type="Proteomes" id="UP001223214">
    <property type="component" value="Unassembled WGS sequence"/>
</dbReference>
<dbReference type="InterPro" id="IPR013783">
    <property type="entry name" value="Ig-like_fold"/>
</dbReference>
<reference evidence="4 5" key="1">
    <citation type="submission" date="2023-06" db="EMBL/GenBank/DDBJ databases">
        <title>Identification and characterization of antibiotic-resistant Gram-negative bacteria.</title>
        <authorList>
            <person name="Cho G.-S."/>
            <person name="Lee J."/>
            <person name="Tai E."/>
            <person name="Jeong S."/>
            <person name="Kim I."/>
            <person name="Kim B.-E."/>
            <person name="Jeong M.-I."/>
            <person name="Oh K.-K."/>
            <person name="Franz C.M.A.P."/>
        </authorList>
    </citation>
    <scope>NUCLEOTIDE SEQUENCE [LARGE SCALE GENOMIC DNA]</scope>
    <source>
        <strain evidence="4 5">V106_12</strain>
    </source>
</reference>
<dbReference type="Gene3D" id="2.60.40.10">
    <property type="entry name" value="Immunoglobulins"/>
    <property type="match status" value="8"/>
</dbReference>
<dbReference type="InterPro" id="IPR048658">
    <property type="entry name" value="Invasin_D4"/>
</dbReference>
<organism evidence="4 5">
    <name type="scientific">Lelliottia wanjuensis</name>
    <dbReference type="NCBI Taxonomy" id="3050585"/>
    <lineage>
        <taxon>Bacteria</taxon>
        <taxon>Pseudomonadati</taxon>
        <taxon>Pseudomonadota</taxon>
        <taxon>Gammaproteobacteria</taxon>
        <taxon>Enterobacterales</taxon>
        <taxon>Enterobacteriaceae</taxon>
        <taxon>Lelliottia</taxon>
    </lineage>
</organism>
<dbReference type="SUPFAM" id="SSF49373">
    <property type="entry name" value="Invasin/intimin cell-adhesion fragments"/>
    <property type="match status" value="9"/>
</dbReference>
<dbReference type="Gene3D" id="2.60.40.1080">
    <property type="match status" value="1"/>
</dbReference>
<evidence type="ECO:0000313" key="4">
    <source>
        <dbReference type="EMBL" id="MDK9365282.1"/>
    </source>
</evidence>
<dbReference type="GO" id="GO:0009279">
    <property type="term" value="C:cell outer membrane"/>
    <property type="evidence" value="ECO:0007669"/>
    <property type="project" value="TreeGrafter"/>
</dbReference>
<dbReference type="PROSITE" id="PS51127">
    <property type="entry name" value="BIG1"/>
    <property type="match status" value="7"/>
</dbReference>
<feature type="domain" description="Big-1" evidence="3">
    <location>
        <begin position="849"/>
        <end position="943"/>
    </location>
</feature>
<dbReference type="Pfam" id="PF21764">
    <property type="entry name" value="Invasin_D4"/>
    <property type="match status" value="1"/>
</dbReference>
<feature type="domain" description="Big-1" evidence="3">
    <location>
        <begin position="947"/>
        <end position="1038"/>
    </location>
</feature>
<comment type="similarity">
    <text evidence="1">Belongs to the intimin/invasin family.</text>
</comment>
<comment type="caution">
    <text evidence="4">The sequence shown here is derived from an EMBL/GenBank/DDBJ whole genome shotgun (WGS) entry which is preliminary data.</text>
</comment>
<feature type="domain" description="Big-1" evidence="3">
    <location>
        <begin position="1042"/>
        <end position="1136"/>
    </location>
</feature>
<dbReference type="InterPro" id="IPR016186">
    <property type="entry name" value="C-type_lectin-like/link_sf"/>
</dbReference>
<feature type="region of interest" description="Disordered" evidence="2">
    <location>
        <begin position="553"/>
        <end position="579"/>
    </location>
</feature>
<evidence type="ECO:0000256" key="2">
    <source>
        <dbReference type="SAM" id="MobiDB-lite"/>
    </source>
</evidence>
<dbReference type="InterPro" id="IPR024519">
    <property type="entry name" value="IAT_beta"/>
</dbReference>